<keyword evidence="9" id="KW-0804">Transcription</keyword>
<evidence type="ECO:0000313" key="17">
    <source>
        <dbReference type="RefSeq" id="XP_012891668.1"/>
    </source>
</evidence>
<accession>A0A1S3GRZ8</accession>
<organism evidence="16 17">
    <name type="scientific">Dipodomys ordii</name>
    <name type="common">Ord's kangaroo rat</name>
    <dbReference type="NCBI Taxonomy" id="10020"/>
    <lineage>
        <taxon>Eukaryota</taxon>
        <taxon>Metazoa</taxon>
        <taxon>Chordata</taxon>
        <taxon>Craniata</taxon>
        <taxon>Vertebrata</taxon>
        <taxon>Euteleostomi</taxon>
        <taxon>Mammalia</taxon>
        <taxon>Eutheria</taxon>
        <taxon>Euarchontoglires</taxon>
        <taxon>Glires</taxon>
        <taxon>Rodentia</taxon>
        <taxon>Castorimorpha</taxon>
        <taxon>Heteromyidae</taxon>
        <taxon>Dipodomyinae</taxon>
        <taxon>Dipodomys</taxon>
    </lineage>
</organism>
<evidence type="ECO:0000256" key="5">
    <source>
        <dbReference type="ARBA" id="ARBA00022853"/>
    </source>
</evidence>
<evidence type="ECO:0000256" key="12">
    <source>
        <dbReference type="ARBA" id="ARBA00073461"/>
    </source>
</evidence>
<dbReference type="FunFam" id="1.10.10.10:FF:000724">
    <property type="entry name" value="Histone H1-like protein in spermatids 1"/>
    <property type="match status" value="1"/>
</dbReference>
<dbReference type="SMART" id="SM00526">
    <property type="entry name" value="H15"/>
    <property type="match status" value="1"/>
</dbReference>
<evidence type="ECO:0000256" key="11">
    <source>
        <dbReference type="ARBA" id="ARBA00055987"/>
    </source>
</evidence>
<dbReference type="GO" id="GO:0030261">
    <property type="term" value="P:chromosome condensation"/>
    <property type="evidence" value="ECO:0007669"/>
    <property type="project" value="UniProtKB-ARBA"/>
</dbReference>
<comment type="function">
    <text evidence="11">DNA-binding protein that may be implicated in chromatin remodeling and/or transcriptional regulation during spermiogenesis, the process of spermatid maturation into spermatozoa.</text>
</comment>
<feature type="compositionally biased region" description="Polar residues" evidence="14">
    <location>
        <begin position="24"/>
        <end position="38"/>
    </location>
</feature>
<feature type="region of interest" description="Disordered" evidence="14">
    <location>
        <begin position="1"/>
        <end position="49"/>
    </location>
</feature>
<dbReference type="FunCoup" id="A0A1S3GRZ8">
    <property type="interactions" value="107"/>
</dbReference>
<evidence type="ECO:0000256" key="7">
    <source>
        <dbReference type="ARBA" id="ARBA00023015"/>
    </source>
</evidence>
<dbReference type="GO" id="GO:0006334">
    <property type="term" value="P:nucleosome assembly"/>
    <property type="evidence" value="ECO:0007669"/>
    <property type="project" value="InterPro"/>
</dbReference>
<proteinExistence type="predicted"/>
<dbReference type="Pfam" id="PF00538">
    <property type="entry name" value="Linker_histone"/>
    <property type="match status" value="1"/>
</dbReference>
<evidence type="ECO:0000256" key="2">
    <source>
        <dbReference type="ARBA" id="ARBA00022473"/>
    </source>
</evidence>
<keyword evidence="3" id="KW-0597">Phosphoprotein</keyword>
<dbReference type="SUPFAM" id="SSF46785">
    <property type="entry name" value="Winged helix' DNA-binding domain"/>
    <property type="match status" value="1"/>
</dbReference>
<evidence type="ECO:0000313" key="16">
    <source>
        <dbReference type="Proteomes" id="UP000081671"/>
    </source>
</evidence>
<feature type="domain" description="H15" evidence="15">
    <location>
        <begin position="47"/>
        <end position="120"/>
    </location>
</feature>
<dbReference type="AlphaFoldDB" id="A0A1S3GRZ8"/>
<protein>
    <recommendedName>
        <fullName evidence="12">Histone H1.9</fullName>
    </recommendedName>
    <alternativeName>
        <fullName evidence="13">Spermatid-specific linker histone H1-like protein</fullName>
    </alternativeName>
</protein>
<feature type="region of interest" description="Disordered" evidence="14">
    <location>
        <begin position="110"/>
        <end position="176"/>
    </location>
</feature>
<keyword evidence="7" id="KW-0805">Transcription regulation</keyword>
<keyword evidence="6" id="KW-0744">Spermatogenesis</keyword>
<evidence type="ECO:0000256" key="14">
    <source>
        <dbReference type="SAM" id="MobiDB-lite"/>
    </source>
</evidence>
<dbReference type="InterPro" id="IPR036390">
    <property type="entry name" value="WH_DNA-bd_sf"/>
</dbReference>
<dbReference type="Proteomes" id="UP000081671">
    <property type="component" value="Unplaced"/>
</dbReference>
<dbReference type="Gene3D" id="1.10.10.10">
    <property type="entry name" value="Winged helix-like DNA-binding domain superfamily/Winged helix DNA-binding domain"/>
    <property type="match status" value="1"/>
</dbReference>
<keyword evidence="10" id="KW-0539">Nucleus</keyword>
<reference evidence="17" key="1">
    <citation type="submission" date="2025-08" db="UniProtKB">
        <authorList>
            <consortium name="RefSeq"/>
        </authorList>
    </citation>
    <scope>IDENTIFICATION</scope>
    <source>
        <tissue evidence="17">Kidney</tissue>
    </source>
</reference>
<sequence>MQKDTSPVAPPAPSATNTAMGGNWQASASGTPSKSETGPHTFPKAHQRPSMSKVILGAVAGKGLRNRVSLAALKKAVAGTGYNMTRNSWRFKCVIQKLLDSGMIKQVSGRGYSGSFSLGKKQAKKIRAKRRQQRRRSGQRHSGHRRSGQHRSKVGPKQGQKQLFKGVRRATKGRRT</sequence>
<keyword evidence="8" id="KW-0238">DNA-binding</keyword>
<evidence type="ECO:0000256" key="10">
    <source>
        <dbReference type="ARBA" id="ARBA00023242"/>
    </source>
</evidence>
<evidence type="ECO:0000256" key="1">
    <source>
        <dbReference type="ARBA" id="ARBA00022454"/>
    </source>
</evidence>
<keyword evidence="2" id="KW-0217">Developmental protein</keyword>
<dbReference type="InterPro" id="IPR005818">
    <property type="entry name" value="Histone_H1/H5_H15"/>
</dbReference>
<dbReference type="InterPro" id="IPR036388">
    <property type="entry name" value="WH-like_DNA-bd_sf"/>
</dbReference>
<keyword evidence="5" id="KW-0156">Chromatin regulator</keyword>
<dbReference type="GO" id="GO:0000786">
    <property type="term" value="C:nucleosome"/>
    <property type="evidence" value="ECO:0007669"/>
    <property type="project" value="InterPro"/>
</dbReference>
<dbReference type="GO" id="GO:0007283">
    <property type="term" value="P:spermatogenesis"/>
    <property type="evidence" value="ECO:0007669"/>
    <property type="project" value="UniProtKB-KW"/>
</dbReference>
<evidence type="ECO:0000256" key="8">
    <source>
        <dbReference type="ARBA" id="ARBA00023125"/>
    </source>
</evidence>
<evidence type="ECO:0000256" key="6">
    <source>
        <dbReference type="ARBA" id="ARBA00022871"/>
    </source>
</evidence>
<dbReference type="GO" id="GO:0003677">
    <property type="term" value="F:DNA binding"/>
    <property type="evidence" value="ECO:0007669"/>
    <property type="project" value="UniProtKB-KW"/>
</dbReference>
<evidence type="ECO:0000256" key="3">
    <source>
        <dbReference type="ARBA" id="ARBA00022553"/>
    </source>
</evidence>
<keyword evidence="16" id="KW-1185">Reference proteome</keyword>
<feature type="compositionally biased region" description="Basic residues" evidence="14">
    <location>
        <begin position="166"/>
        <end position="176"/>
    </location>
</feature>
<dbReference type="GeneID" id="106001041"/>
<dbReference type="KEGG" id="dord:106001041"/>
<dbReference type="InParanoid" id="A0A1S3GRZ8"/>
<gene>
    <name evidence="17" type="primary">LOC106001041</name>
</gene>
<dbReference type="PROSITE" id="PS51504">
    <property type="entry name" value="H15"/>
    <property type="match status" value="1"/>
</dbReference>
<keyword evidence="1" id="KW-0158">Chromosome</keyword>
<evidence type="ECO:0000256" key="13">
    <source>
        <dbReference type="ARBA" id="ARBA00081945"/>
    </source>
</evidence>
<evidence type="ECO:0000256" key="9">
    <source>
        <dbReference type="ARBA" id="ARBA00023163"/>
    </source>
</evidence>
<dbReference type="OrthoDB" id="10070184at2759"/>
<evidence type="ECO:0000256" key="4">
    <source>
        <dbReference type="ARBA" id="ARBA00022782"/>
    </source>
</evidence>
<feature type="compositionally biased region" description="Basic residues" evidence="14">
    <location>
        <begin position="121"/>
        <end position="154"/>
    </location>
</feature>
<dbReference type="RefSeq" id="XP_012891668.1">
    <property type="nucleotide sequence ID" value="XM_013036214.1"/>
</dbReference>
<name>A0A1S3GRZ8_DIPOR</name>
<dbReference type="GO" id="GO:0030154">
    <property type="term" value="P:cell differentiation"/>
    <property type="evidence" value="ECO:0007669"/>
    <property type="project" value="UniProtKB-KW"/>
</dbReference>
<evidence type="ECO:0000259" key="15">
    <source>
        <dbReference type="PROSITE" id="PS51504"/>
    </source>
</evidence>
<keyword evidence="4" id="KW-0221">Differentiation</keyword>